<evidence type="ECO:0000313" key="2">
    <source>
        <dbReference type="Proteomes" id="UP001303046"/>
    </source>
</evidence>
<evidence type="ECO:0008006" key="3">
    <source>
        <dbReference type="Google" id="ProtNLM"/>
    </source>
</evidence>
<dbReference type="EMBL" id="JAVFWL010000006">
    <property type="protein sequence ID" value="KAK6761359.1"/>
    <property type="molecule type" value="Genomic_DNA"/>
</dbReference>
<dbReference type="Proteomes" id="UP001303046">
    <property type="component" value="Unassembled WGS sequence"/>
</dbReference>
<sequence>MILLKRISRTLDEAQPQEQVGLRLGFSCLDHIHTLSRAIEICQEYRLTLTCINYENAFDRVRTCQRSYGPIDGPNVGRHCFQSRKKKSQTMRAMSRLRDPAEYISEAKHSWAGHIM</sequence>
<keyword evidence="2" id="KW-1185">Reference proteome</keyword>
<reference evidence="1 2" key="1">
    <citation type="submission" date="2023-08" db="EMBL/GenBank/DDBJ databases">
        <title>A Necator americanus chromosomal reference genome.</title>
        <authorList>
            <person name="Ilik V."/>
            <person name="Petrzelkova K.J."/>
            <person name="Pardy F."/>
            <person name="Fuh T."/>
            <person name="Niatou-Singa F.S."/>
            <person name="Gouil Q."/>
            <person name="Baker L."/>
            <person name="Ritchie M.E."/>
            <person name="Jex A.R."/>
            <person name="Gazzola D."/>
            <person name="Li H."/>
            <person name="Toshio Fujiwara R."/>
            <person name="Zhan B."/>
            <person name="Aroian R.V."/>
            <person name="Pafco B."/>
            <person name="Schwarz E.M."/>
        </authorList>
    </citation>
    <scope>NUCLEOTIDE SEQUENCE [LARGE SCALE GENOMIC DNA]</scope>
    <source>
        <strain evidence="1 2">Aroian</strain>
        <tissue evidence="1">Whole animal</tissue>
    </source>
</reference>
<comment type="caution">
    <text evidence="1">The sequence shown here is derived from an EMBL/GenBank/DDBJ whole genome shotgun (WGS) entry which is preliminary data.</text>
</comment>
<proteinExistence type="predicted"/>
<protein>
    <recommendedName>
        <fullName evidence="3">Reverse transcriptase domain-containing protein</fullName>
    </recommendedName>
</protein>
<accession>A0ABR1EF89</accession>
<organism evidence="1 2">
    <name type="scientific">Necator americanus</name>
    <name type="common">Human hookworm</name>
    <dbReference type="NCBI Taxonomy" id="51031"/>
    <lineage>
        <taxon>Eukaryota</taxon>
        <taxon>Metazoa</taxon>
        <taxon>Ecdysozoa</taxon>
        <taxon>Nematoda</taxon>
        <taxon>Chromadorea</taxon>
        <taxon>Rhabditida</taxon>
        <taxon>Rhabditina</taxon>
        <taxon>Rhabditomorpha</taxon>
        <taxon>Strongyloidea</taxon>
        <taxon>Ancylostomatidae</taxon>
        <taxon>Bunostominae</taxon>
        <taxon>Necator</taxon>
    </lineage>
</organism>
<evidence type="ECO:0000313" key="1">
    <source>
        <dbReference type="EMBL" id="KAK6761359.1"/>
    </source>
</evidence>
<gene>
    <name evidence="1" type="primary">Necator_chrX.g22591</name>
    <name evidence="1" type="ORF">RB195_022428</name>
</gene>
<name>A0ABR1EF89_NECAM</name>